<dbReference type="SUPFAM" id="SSF53474">
    <property type="entry name" value="alpha/beta-Hydrolases"/>
    <property type="match status" value="1"/>
</dbReference>
<evidence type="ECO:0008006" key="3">
    <source>
        <dbReference type="Google" id="ProtNLM"/>
    </source>
</evidence>
<comment type="caution">
    <text evidence="1">The sequence shown here is derived from an EMBL/GenBank/DDBJ whole genome shotgun (WGS) entry which is preliminary data.</text>
</comment>
<evidence type="ECO:0000313" key="2">
    <source>
        <dbReference type="Proteomes" id="UP000077271"/>
    </source>
</evidence>
<dbReference type="AlphaFoldDB" id="A0A177KLV1"/>
<sequence length="80" mass="9613">MRLPLKKCTSLAEDRKYLFRFAEYVPSKKLAQVYTLNLRGYGMYPKRRRDVDYIDQIDDNLADLMNWIRRDNPNTKIILA</sequence>
<protein>
    <recommendedName>
        <fullName evidence="3">Serine aminopeptidase S33 domain-containing protein</fullName>
    </recommendedName>
</protein>
<gene>
    <name evidence="1" type="ORF">AWH48_09700</name>
</gene>
<evidence type="ECO:0000313" key="1">
    <source>
        <dbReference type="EMBL" id="OAH53551.1"/>
    </source>
</evidence>
<accession>A0A177KLV1</accession>
<dbReference type="Gene3D" id="3.40.50.1820">
    <property type="entry name" value="alpha/beta hydrolase"/>
    <property type="match status" value="1"/>
</dbReference>
<proteinExistence type="predicted"/>
<dbReference type="InterPro" id="IPR029058">
    <property type="entry name" value="AB_hydrolase_fold"/>
</dbReference>
<dbReference type="Proteomes" id="UP000077271">
    <property type="component" value="Unassembled WGS sequence"/>
</dbReference>
<organism evidence="1 2">
    <name type="scientific">Domibacillus aminovorans</name>
    <dbReference type="NCBI Taxonomy" id="29332"/>
    <lineage>
        <taxon>Bacteria</taxon>
        <taxon>Bacillati</taxon>
        <taxon>Bacillota</taxon>
        <taxon>Bacilli</taxon>
        <taxon>Bacillales</taxon>
        <taxon>Bacillaceae</taxon>
        <taxon>Domibacillus</taxon>
    </lineage>
</organism>
<name>A0A177KLV1_9BACI</name>
<dbReference type="EMBL" id="LQWZ01000035">
    <property type="protein sequence ID" value="OAH53551.1"/>
    <property type="molecule type" value="Genomic_DNA"/>
</dbReference>
<reference evidence="1 2" key="1">
    <citation type="submission" date="2016-01" db="EMBL/GenBank/DDBJ databases">
        <title>Investigation of taxonomic status of Bacillus aminovorans.</title>
        <authorList>
            <person name="Verma A."/>
            <person name="Pal Y."/>
            <person name="Krishnamurthi S."/>
        </authorList>
    </citation>
    <scope>NUCLEOTIDE SEQUENCE [LARGE SCALE GENOMIC DNA]</scope>
    <source>
        <strain evidence="1 2">DSM 4337</strain>
    </source>
</reference>